<evidence type="ECO:0008006" key="4">
    <source>
        <dbReference type="Google" id="ProtNLM"/>
    </source>
</evidence>
<dbReference type="EMBL" id="JTHG01000182">
    <property type="protein sequence ID" value="KMO19750.1"/>
    <property type="molecule type" value="Genomic_DNA"/>
</dbReference>
<organism evidence="2 3">
    <name type="scientific">Methylobacterium indicum</name>
    <dbReference type="NCBI Taxonomy" id="1775910"/>
    <lineage>
        <taxon>Bacteria</taxon>
        <taxon>Pseudomonadati</taxon>
        <taxon>Pseudomonadota</taxon>
        <taxon>Alphaproteobacteria</taxon>
        <taxon>Hyphomicrobiales</taxon>
        <taxon>Methylobacteriaceae</taxon>
        <taxon>Methylobacterium</taxon>
    </lineage>
</organism>
<evidence type="ECO:0000313" key="3">
    <source>
        <dbReference type="Proteomes" id="UP000036471"/>
    </source>
</evidence>
<protein>
    <recommendedName>
        <fullName evidence="4">Transposase</fullName>
    </recommendedName>
</protein>
<accession>A0ABR5H7H1</accession>
<evidence type="ECO:0000313" key="2">
    <source>
        <dbReference type="EMBL" id="KMO19750.1"/>
    </source>
</evidence>
<dbReference type="Proteomes" id="UP000036471">
    <property type="component" value="Unassembled WGS sequence"/>
</dbReference>
<reference evidence="2 3" key="1">
    <citation type="submission" date="2014-11" db="EMBL/GenBank/DDBJ databases">
        <title>Comparative genomics of Methylobacterium species.</title>
        <authorList>
            <person name="Chaudhry V."/>
            <person name="Patil P.B."/>
        </authorList>
    </citation>
    <scope>NUCLEOTIDE SEQUENCE [LARGE SCALE GENOMIC DNA]</scope>
    <source>
        <strain evidence="2 3">SE3.6</strain>
    </source>
</reference>
<feature type="region of interest" description="Disordered" evidence="1">
    <location>
        <begin position="35"/>
        <end position="68"/>
    </location>
</feature>
<name>A0ABR5H7H1_9HYPH</name>
<sequence length="68" mass="7128">MRALAGIDVGKQTADEDDTLLLTALARRQGHTLETAADVGVPEQSQLRELRGGSLEVSDGIGVDPAEL</sequence>
<keyword evidence="3" id="KW-1185">Reference proteome</keyword>
<gene>
    <name evidence="2" type="ORF">QR79_19150</name>
</gene>
<evidence type="ECO:0000256" key="1">
    <source>
        <dbReference type="SAM" id="MobiDB-lite"/>
    </source>
</evidence>
<comment type="caution">
    <text evidence="2">The sequence shown here is derived from an EMBL/GenBank/DDBJ whole genome shotgun (WGS) entry which is preliminary data.</text>
</comment>
<proteinExistence type="predicted"/>